<dbReference type="EMBL" id="JBANRG010000006">
    <property type="protein sequence ID" value="KAK7465847.1"/>
    <property type="molecule type" value="Genomic_DNA"/>
</dbReference>
<evidence type="ECO:0008006" key="5">
    <source>
        <dbReference type="Google" id="ProtNLM"/>
    </source>
</evidence>
<feature type="region of interest" description="Disordered" evidence="1">
    <location>
        <begin position="182"/>
        <end position="249"/>
    </location>
</feature>
<feature type="compositionally biased region" description="Pro residues" evidence="1">
    <location>
        <begin position="269"/>
        <end position="290"/>
    </location>
</feature>
<sequence length="375" mass="40516">MSFQHFRLGDMSLQQPLPPHLTATASSINGVPQNSPAQTQFSADSSFSGSNKIASSGQTKLPYGAGDTDDGYTLVFPTLAAFEAWRQKEEETQMVEFVKGDTHGSKAVPPRFKDHTKLVCARHSRNGRKKYVKKHPERVRKVPSRKLEGQGCSASISYKTYFDTEEVRACYNSQHSHEIGLANLPFTRRGRKATVEQEKRARQRDKQPEGTTSSEPPPPSPAPLSASTPVVSSSGAGPSHTPVVSPTPAASASYSSAVSMIAPLPPPTYPPQQPYPFPPHYPYPAAPPQPSADAFAHDRWQNMETLFHSVREHAKTFSYPAASVAALENVLIRLFLESPTQVMQVAPAPVPPNPQSSAVAGMSGNEDASGSEDGS</sequence>
<evidence type="ECO:0000313" key="4">
    <source>
        <dbReference type="Proteomes" id="UP001498398"/>
    </source>
</evidence>
<feature type="compositionally biased region" description="Basic and acidic residues" evidence="1">
    <location>
        <begin position="193"/>
        <end position="208"/>
    </location>
</feature>
<accession>A0ABR1JTE4</accession>
<dbReference type="EMBL" id="JBANRG010000009">
    <property type="protein sequence ID" value="KAK7463883.1"/>
    <property type="molecule type" value="Genomic_DNA"/>
</dbReference>
<name>A0ABR1JTE4_9AGAR</name>
<feature type="region of interest" description="Disordered" evidence="1">
    <location>
        <begin position="346"/>
        <end position="375"/>
    </location>
</feature>
<dbReference type="Proteomes" id="UP001498398">
    <property type="component" value="Unassembled WGS sequence"/>
</dbReference>
<keyword evidence="4" id="KW-1185">Reference proteome</keyword>
<comment type="caution">
    <text evidence="2">The sequence shown here is derived from an EMBL/GenBank/DDBJ whole genome shotgun (WGS) entry which is preliminary data.</text>
</comment>
<protein>
    <recommendedName>
        <fullName evidence="5">WRKY domain-containing protein</fullName>
    </recommendedName>
</protein>
<feature type="compositionally biased region" description="Basic residues" evidence="1">
    <location>
        <begin position="125"/>
        <end position="144"/>
    </location>
</feature>
<reference evidence="2 4" key="1">
    <citation type="submission" date="2024-01" db="EMBL/GenBank/DDBJ databases">
        <title>A draft genome for the cacao thread blight pathogen Marasmiellus scandens.</title>
        <authorList>
            <person name="Baruah I.K."/>
            <person name="Leung J."/>
            <person name="Bukari Y."/>
            <person name="Amoako-Attah I."/>
            <person name="Meinhardt L.W."/>
            <person name="Bailey B.A."/>
            <person name="Cohen S.P."/>
        </authorList>
    </citation>
    <scope>NUCLEOTIDE SEQUENCE [LARGE SCALE GENOMIC DNA]</scope>
    <source>
        <strain evidence="2 4">GH-19</strain>
    </source>
</reference>
<gene>
    <name evidence="3" type="ORF">VKT23_005818</name>
    <name evidence="2" type="ORF">VKT23_007219</name>
</gene>
<feature type="region of interest" description="Disordered" evidence="1">
    <location>
        <begin position="25"/>
        <end position="62"/>
    </location>
</feature>
<feature type="compositionally biased region" description="Low complexity" evidence="1">
    <location>
        <begin position="223"/>
        <end position="249"/>
    </location>
</feature>
<evidence type="ECO:0000313" key="2">
    <source>
        <dbReference type="EMBL" id="KAK7463883.1"/>
    </source>
</evidence>
<organism evidence="2 4">
    <name type="scientific">Marasmiellus scandens</name>
    <dbReference type="NCBI Taxonomy" id="2682957"/>
    <lineage>
        <taxon>Eukaryota</taxon>
        <taxon>Fungi</taxon>
        <taxon>Dikarya</taxon>
        <taxon>Basidiomycota</taxon>
        <taxon>Agaricomycotina</taxon>
        <taxon>Agaricomycetes</taxon>
        <taxon>Agaricomycetidae</taxon>
        <taxon>Agaricales</taxon>
        <taxon>Marasmiineae</taxon>
        <taxon>Omphalotaceae</taxon>
        <taxon>Marasmiellus</taxon>
    </lineage>
</organism>
<evidence type="ECO:0000313" key="3">
    <source>
        <dbReference type="EMBL" id="KAK7465847.1"/>
    </source>
</evidence>
<feature type="region of interest" description="Disordered" evidence="1">
    <location>
        <begin position="125"/>
        <end position="146"/>
    </location>
</feature>
<feature type="compositionally biased region" description="Polar residues" evidence="1">
    <location>
        <begin position="25"/>
        <end position="59"/>
    </location>
</feature>
<evidence type="ECO:0000256" key="1">
    <source>
        <dbReference type="SAM" id="MobiDB-lite"/>
    </source>
</evidence>
<feature type="region of interest" description="Disordered" evidence="1">
    <location>
        <begin position="269"/>
        <end position="293"/>
    </location>
</feature>
<proteinExistence type="predicted"/>